<evidence type="ECO:0000256" key="5">
    <source>
        <dbReference type="ARBA" id="ARBA00022989"/>
    </source>
</evidence>
<dbReference type="GO" id="GO:0016324">
    <property type="term" value="C:apical plasma membrane"/>
    <property type="evidence" value="ECO:0007669"/>
    <property type="project" value="TreeGrafter"/>
</dbReference>
<dbReference type="InterPro" id="IPR005828">
    <property type="entry name" value="MFS_sugar_transport-like"/>
</dbReference>
<dbReference type="InterPro" id="IPR050814">
    <property type="entry name" value="Myo-inositol_Transporter"/>
</dbReference>
<evidence type="ECO:0000256" key="7">
    <source>
        <dbReference type="RuleBase" id="RU003346"/>
    </source>
</evidence>
<keyword evidence="11" id="KW-1185">Reference proteome</keyword>
<feature type="transmembrane region" description="Helical" evidence="8">
    <location>
        <begin position="490"/>
        <end position="515"/>
    </location>
</feature>
<feature type="domain" description="Major facilitator superfamily (MFS) profile" evidence="9">
    <location>
        <begin position="31"/>
        <end position="549"/>
    </location>
</feature>
<feature type="transmembrane region" description="Helical" evidence="8">
    <location>
        <begin position="456"/>
        <end position="478"/>
    </location>
</feature>
<dbReference type="NCBIfam" id="TIGR00879">
    <property type="entry name" value="SP"/>
    <property type="match status" value="1"/>
</dbReference>
<dbReference type="InterPro" id="IPR005829">
    <property type="entry name" value="Sugar_transporter_CS"/>
</dbReference>
<keyword evidence="4 8" id="KW-0812">Transmembrane</keyword>
<comment type="subcellular location">
    <subcellularLocation>
        <location evidence="1">Membrane</location>
        <topology evidence="1">Multi-pass membrane protein</topology>
    </subcellularLocation>
</comment>
<evidence type="ECO:0000256" key="4">
    <source>
        <dbReference type="ARBA" id="ARBA00022692"/>
    </source>
</evidence>
<dbReference type="Pfam" id="PF00083">
    <property type="entry name" value="Sugar_tr"/>
    <property type="match status" value="2"/>
</dbReference>
<dbReference type="PRINTS" id="PR00171">
    <property type="entry name" value="SUGRTRNSPORT"/>
</dbReference>
<dbReference type="EMBL" id="JAKKPZ010000061">
    <property type="protein sequence ID" value="KAI1704954.1"/>
    <property type="molecule type" value="Genomic_DNA"/>
</dbReference>
<dbReference type="PROSITE" id="PS50850">
    <property type="entry name" value="MFS"/>
    <property type="match status" value="1"/>
</dbReference>
<feature type="transmembrane region" description="Helical" evidence="8">
    <location>
        <begin position="68"/>
        <end position="88"/>
    </location>
</feature>
<dbReference type="InterPro" id="IPR003663">
    <property type="entry name" value="Sugar/inositol_transpt"/>
</dbReference>
<feature type="transmembrane region" description="Helical" evidence="8">
    <location>
        <begin position="158"/>
        <end position="182"/>
    </location>
</feature>
<keyword evidence="6 8" id="KW-0472">Membrane</keyword>
<dbReference type="AlphaFoldDB" id="A0AAD4MS02"/>
<feature type="transmembrane region" description="Helical" evidence="8">
    <location>
        <begin position="100"/>
        <end position="119"/>
    </location>
</feature>
<gene>
    <name evidence="10" type="ORF">DdX_13884</name>
</gene>
<dbReference type="Proteomes" id="UP001201812">
    <property type="component" value="Unassembled WGS sequence"/>
</dbReference>
<reference evidence="10" key="1">
    <citation type="submission" date="2022-01" db="EMBL/GenBank/DDBJ databases">
        <title>Genome Sequence Resource for Two Populations of Ditylenchus destructor, the Migratory Endoparasitic Phytonematode.</title>
        <authorList>
            <person name="Zhang H."/>
            <person name="Lin R."/>
            <person name="Xie B."/>
        </authorList>
    </citation>
    <scope>NUCLEOTIDE SEQUENCE</scope>
    <source>
        <strain evidence="10">BazhouSP</strain>
    </source>
</reference>
<evidence type="ECO:0000259" key="9">
    <source>
        <dbReference type="PROSITE" id="PS50850"/>
    </source>
</evidence>
<keyword evidence="5 8" id="KW-1133">Transmembrane helix</keyword>
<comment type="caution">
    <text evidence="10">The sequence shown here is derived from an EMBL/GenBank/DDBJ whole genome shotgun (WGS) entry which is preliminary data.</text>
</comment>
<dbReference type="Gene3D" id="1.20.1250.20">
    <property type="entry name" value="MFS general substrate transporter like domains"/>
    <property type="match status" value="2"/>
</dbReference>
<name>A0AAD4MS02_9BILA</name>
<feature type="transmembrane region" description="Helical" evidence="8">
    <location>
        <begin position="188"/>
        <end position="211"/>
    </location>
</feature>
<evidence type="ECO:0000256" key="3">
    <source>
        <dbReference type="ARBA" id="ARBA00022448"/>
    </source>
</evidence>
<evidence type="ECO:0000256" key="6">
    <source>
        <dbReference type="ARBA" id="ARBA00023136"/>
    </source>
</evidence>
<feature type="transmembrane region" description="Helical" evidence="8">
    <location>
        <begin position="527"/>
        <end position="545"/>
    </location>
</feature>
<organism evidence="10 11">
    <name type="scientific">Ditylenchus destructor</name>
    <dbReference type="NCBI Taxonomy" id="166010"/>
    <lineage>
        <taxon>Eukaryota</taxon>
        <taxon>Metazoa</taxon>
        <taxon>Ecdysozoa</taxon>
        <taxon>Nematoda</taxon>
        <taxon>Chromadorea</taxon>
        <taxon>Rhabditida</taxon>
        <taxon>Tylenchina</taxon>
        <taxon>Tylenchomorpha</taxon>
        <taxon>Sphaerularioidea</taxon>
        <taxon>Anguinidae</taxon>
        <taxon>Anguininae</taxon>
        <taxon>Ditylenchus</taxon>
    </lineage>
</organism>
<evidence type="ECO:0000256" key="8">
    <source>
        <dbReference type="SAM" id="Phobius"/>
    </source>
</evidence>
<dbReference type="InterPro" id="IPR020846">
    <property type="entry name" value="MFS_dom"/>
</dbReference>
<evidence type="ECO:0000313" key="11">
    <source>
        <dbReference type="Proteomes" id="UP001201812"/>
    </source>
</evidence>
<feature type="transmembrane region" description="Helical" evidence="8">
    <location>
        <begin position="353"/>
        <end position="371"/>
    </location>
</feature>
<accession>A0AAD4MS02</accession>
<dbReference type="GO" id="GO:0005366">
    <property type="term" value="F:myo-inositol:proton symporter activity"/>
    <property type="evidence" value="ECO:0007669"/>
    <property type="project" value="TreeGrafter"/>
</dbReference>
<dbReference type="PANTHER" id="PTHR48020:SF12">
    <property type="entry name" value="PROTON MYO-INOSITOL COTRANSPORTER"/>
    <property type="match status" value="1"/>
</dbReference>
<keyword evidence="3 7" id="KW-0813">Transport</keyword>
<protein>
    <submittedName>
        <fullName evidence="10">Sugar transporter domain-containing protein</fullName>
    </submittedName>
</protein>
<dbReference type="SUPFAM" id="SSF103473">
    <property type="entry name" value="MFS general substrate transporter"/>
    <property type="match status" value="1"/>
</dbReference>
<comment type="similarity">
    <text evidence="2 7">Belongs to the major facilitator superfamily. Sugar transporter (TC 2.A.1.1) family.</text>
</comment>
<proteinExistence type="inferred from homology"/>
<evidence type="ECO:0000313" key="10">
    <source>
        <dbReference type="EMBL" id="KAI1704954.1"/>
    </source>
</evidence>
<dbReference type="InterPro" id="IPR036259">
    <property type="entry name" value="MFS_trans_sf"/>
</dbReference>
<dbReference type="PANTHER" id="PTHR48020">
    <property type="entry name" value="PROTON MYO-INOSITOL COTRANSPORTER"/>
    <property type="match status" value="1"/>
</dbReference>
<sequence>MVGVAVAELDKDIGIPKPDKKPILGRYVYLLSAMAAIGGFLFGYDTGIVSSAFIYVPRSPELRPVTHVWVEVMVGITAVFAGAGAILTGRLTDRYGRKKMVFCSCISFAIGALVCAIGLHKMVIVFGRALLGIAIGFASMSVPVYVAESSPEYVRGKLGSSFQLMIAFGQMCSNILAGGFSYIDPETIGWRLMFAFAALPALIQVVGFLFLPESPRWLFEHRGEEACTEVLTKIYNGNMEWVEYELKHIRVAHKRHEEELKETEGQNILWRILTTPSVLKALIAGCGLQAFQQLSGVNSIMYYTSAVIRNAGVRNPHTIIWLSVATSGVLFVTGFFPIFYIEKLGRRKLLLPSTAGVLASLLLLSGSFYLINQDTLPTIRDQRLLGRPSTVENFEECYKLSNCDSCVTYEFCGFCQPILKNGTTAPYGYCLPNQEMGNQTAIEKFEWLGEMCKTRYTALPIILILVYMFTYAIGFGPLPYVLNAEFYPLWARGTCVSIATLHVWIYNVLTTMTFLTINELLSKAGAFLLYAFFTAIALVFFYFLVPETKDLSLDEIQLLFMSEKERKERRLRENMTSSTSKNVKILPD</sequence>
<keyword evidence="10" id="KW-0762">Sugar transport</keyword>
<dbReference type="PROSITE" id="PS00217">
    <property type="entry name" value="SUGAR_TRANSPORT_2"/>
    <property type="match status" value="1"/>
</dbReference>
<feature type="transmembrane region" description="Helical" evidence="8">
    <location>
        <begin position="27"/>
        <end position="56"/>
    </location>
</feature>
<feature type="transmembrane region" description="Helical" evidence="8">
    <location>
        <begin position="125"/>
        <end position="146"/>
    </location>
</feature>
<feature type="transmembrane region" description="Helical" evidence="8">
    <location>
        <begin position="319"/>
        <end position="341"/>
    </location>
</feature>
<evidence type="ECO:0000256" key="1">
    <source>
        <dbReference type="ARBA" id="ARBA00004141"/>
    </source>
</evidence>
<evidence type="ECO:0000256" key="2">
    <source>
        <dbReference type="ARBA" id="ARBA00010992"/>
    </source>
</evidence>